<gene>
    <name evidence="6" type="ORF">CUNI_LOCUS18645</name>
</gene>
<dbReference type="SUPFAM" id="SSF51197">
    <property type="entry name" value="Clavaminate synthase-like"/>
    <property type="match status" value="1"/>
</dbReference>
<dbReference type="InterPro" id="IPR041667">
    <property type="entry name" value="Cupin_8"/>
</dbReference>
<dbReference type="PROSITE" id="PS51184">
    <property type="entry name" value="JMJC"/>
    <property type="match status" value="1"/>
</dbReference>
<accession>A0A8S3ZU66</accession>
<comment type="function">
    <text evidence="3">May play a role in cellular stress response.</text>
</comment>
<feature type="domain" description="JmjC" evidence="5">
    <location>
        <begin position="94"/>
        <end position="255"/>
    </location>
</feature>
<evidence type="ECO:0000313" key="7">
    <source>
        <dbReference type="Proteomes" id="UP000678393"/>
    </source>
</evidence>
<evidence type="ECO:0000256" key="1">
    <source>
        <dbReference type="ARBA" id="ARBA00004496"/>
    </source>
</evidence>
<dbReference type="InterPro" id="IPR003347">
    <property type="entry name" value="JmjC_dom"/>
</dbReference>
<organism evidence="6 7">
    <name type="scientific">Candidula unifasciata</name>
    <dbReference type="NCBI Taxonomy" id="100452"/>
    <lineage>
        <taxon>Eukaryota</taxon>
        <taxon>Metazoa</taxon>
        <taxon>Spiralia</taxon>
        <taxon>Lophotrochozoa</taxon>
        <taxon>Mollusca</taxon>
        <taxon>Gastropoda</taxon>
        <taxon>Heterobranchia</taxon>
        <taxon>Euthyneura</taxon>
        <taxon>Panpulmonata</taxon>
        <taxon>Eupulmonata</taxon>
        <taxon>Stylommatophora</taxon>
        <taxon>Helicina</taxon>
        <taxon>Helicoidea</taxon>
        <taxon>Geomitridae</taxon>
        <taxon>Candidula</taxon>
    </lineage>
</organism>
<dbReference type="Proteomes" id="UP000678393">
    <property type="component" value="Unassembled WGS sequence"/>
</dbReference>
<evidence type="ECO:0000313" key="6">
    <source>
        <dbReference type="EMBL" id="CAG5133087.1"/>
    </source>
</evidence>
<dbReference type="GO" id="GO:0005737">
    <property type="term" value="C:cytoplasm"/>
    <property type="evidence" value="ECO:0007669"/>
    <property type="project" value="UniProtKB-SubCell"/>
</dbReference>
<reference evidence="6" key="1">
    <citation type="submission" date="2021-04" db="EMBL/GenBank/DDBJ databases">
        <authorList>
            <consortium name="Molecular Ecology Group"/>
        </authorList>
    </citation>
    <scope>NUCLEOTIDE SEQUENCE</scope>
</reference>
<feature type="region of interest" description="Disordered" evidence="4">
    <location>
        <begin position="581"/>
        <end position="600"/>
    </location>
</feature>
<dbReference type="AlphaFoldDB" id="A0A8S3ZU66"/>
<dbReference type="PANTHER" id="PTHR12461">
    <property type="entry name" value="HYPOXIA-INDUCIBLE FACTOR 1 ALPHA INHIBITOR-RELATED"/>
    <property type="match status" value="1"/>
</dbReference>
<dbReference type="EMBL" id="CAJHNH020005891">
    <property type="protein sequence ID" value="CAG5133087.1"/>
    <property type="molecule type" value="Genomic_DNA"/>
</dbReference>
<name>A0A8S3ZU66_9EUPU</name>
<dbReference type="OrthoDB" id="47172at2759"/>
<proteinExistence type="predicted"/>
<dbReference type="FunFam" id="2.60.120.650:FF:000018">
    <property type="entry name" value="HSPB1-associated protein 1 homolog"/>
    <property type="match status" value="1"/>
</dbReference>
<feature type="region of interest" description="Disordered" evidence="4">
    <location>
        <begin position="309"/>
        <end position="331"/>
    </location>
</feature>
<dbReference type="PANTHER" id="PTHR12461:SF43">
    <property type="entry name" value="HSPB1-ASSOCIATED PROTEIN 1"/>
    <property type="match status" value="1"/>
</dbReference>
<dbReference type="SMART" id="SM00558">
    <property type="entry name" value="JmjC"/>
    <property type="match status" value="1"/>
</dbReference>
<evidence type="ECO:0000256" key="3">
    <source>
        <dbReference type="ARBA" id="ARBA00037342"/>
    </source>
</evidence>
<sequence>MAGTHLDYSKPHLMLAFTDKWPCRSWTFKTLADLLGNQKFSCRVAEKSCDQKMETQCSYHNVTIKEFCDWLDGTASDRNPLRSVLREENYGYIDYKYMKDMFKELPYIFDEVRWEDFGLVGYNGCDSTIWIGSEGANTPAHQDTYGFNLVTQIYGRKLWILFPPEDSAYLYPTRVPYEESSIFTEVNVRRPDLHHHPQFQLSHPYVVTLQPGQTLYVPRHWWHYVESIEPSISINVWVPVKEDIDSRFSEAITRCLASDLISSLDTSSAGHQRSRWLNTTETAQYDISQEIVNQSGFQRWLNQKGGFHREKEAKTAADSQTHSQWTKDDTGERICQNVQDSPTDRLNVLNSQTPADHSEGATDKYMLSLFIEKMKGYKIGRADSPFQCDIDVSLPLTAAFDSQASSPKKAKLDPGAAEALSDSEENFTEASSSKIISINPCSFDTYLRFLFSLCRQIRCRHCFLGSGATDCITISNADRNNFSSNADRNNLSSNADINNFSTNADKNNFSSHTEGNNFFTHTKTTGSNVSQYKSSTTSTARFKTSEGGNISCLKDEFSGVSDSRKRKASFDCKDKQCEEAGGDASYAENDERDVDSESVDSGSVVAGDCSELSQSEVAEILLSCTLHPRVVELISQLFRERCQRGLNQFI</sequence>
<comment type="caution">
    <text evidence="6">The sequence shown here is derived from an EMBL/GenBank/DDBJ whole genome shotgun (WGS) entry which is preliminary data.</text>
</comment>
<keyword evidence="2" id="KW-0963">Cytoplasm</keyword>
<comment type="subcellular location">
    <subcellularLocation>
        <location evidence="1">Cytoplasm</location>
    </subcellularLocation>
</comment>
<protein>
    <recommendedName>
        <fullName evidence="5">JmjC domain-containing protein</fullName>
    </recommendedName>
</protein>
<evidence type="ECO:0000259" key="5">
    <source>
        <dbReference type="PROSITE" id="PS51184"/>
    </source>
</evidence>
<dbReference type="Pfam" id="PF13621">
    <property type="entry name" value="Cupin_8"/>
    <property type="match status" value="1"/>
</dbReference>
<feature type="compositionally biased region" description="Acidic residues" evidence="4">
    <location>
        <begin position="588"/>
        <end position="598"/>
    </location>
</feature>
<evidence type="ECO:0000256" key="4">
    <source>
        <dbReference type="SAM" id="MobiDB-lite"/>
    </source>
</evidence>
<keyword evidence="7" id="KW-1185">Reference proteome</keyword>
<evidence type="ECO:0000256" key="2">
    <source>
        <dbReference type="ARBA" id="ARBA00022490"/>
    </source>
</evidence>
<dbReference type="Gene3D" id="2.60.120.650">
    <property type="entry name" value="Cupin"/>
    <property type="match status" value="1"/>
</dbReference>